<dbReference type="PANTHER" id="PTHR30270">
    <property type="entry name" value="THIAMINE-MONOPHOSPHATE KINASE"/>
    <property type="match status" value="1"/>
</dbReference>
<dbReference type="NCBIfam" id="TIGR01379">
    <property type="entry name" value="thiL"/>
    <property type="match status" value="1"/>
</dbReference>
<dbReference type="SUPFAM" id="SSF56042">
    <property type="entry name" value="PurM C-terminal domain-like"/>
    <property type="match status" value="1"/>
</dbReference>
<name>A0ABW3F452_9PROT</name>
<dbReference type="Pfam" id="PF00586">
    <property type="entry name" value="AIRS"/>
    <property type="match status" value="1"/>
</dbReference>
<protein>
    <recommendedName>
        <fullName evidence="2">Thiamine-monophosphate kinase</fullName>
        <shortName evidence="2">TMP kinase</shortName>
        <shortName evidence="2">Thiamine-phosphate kinase</shortName>
        <ecNumber evidence="2">2.7.4.16</ecNumber>
    </recommendedName>
</protein>
<dbReference type="InterPro" id="IPR010918">
    <property type="entry name" value="PurM-like_C_dom"/>
</dbReference>
<dbReference type="PANTHER" id="PTHR30270:SF0">
    <property type="entry name" value="THIAMINE-MONOPHOSPHATE KINASE"/>
    <property type="match status" value="1"/>
</dbReference>
<feature type="binding site" evidence="2">
    <location>
        <position position="53"/>
    </location>
    <ligand>
        <name>substrate</name>
    </ligand>
</feature>
<keyword evidence="2 5" id="KW-0418">Kinase</keyword>
<evidence type="ECO:0000256" key="2">
    <source>
        <dbReference type="HAMAP-Rule" id="MF_02128"/>
    </source>
</evidence>
<feature type="domain" description="PurM-like C-terminal" evidence="4">
    <location>
        <begin position="149"/>
        <end position="304"/>
    </location>
</feature>
<proteinExistence type="inferred from homology"/>
<feature type="binding site" evidence="2">
    <location>
        <position position="74"/>
    </location>
    <ligand>
        <name>Mg(2+)</name>
        <dbReference type="ChEBI" id="CHEBI:18420"/>
        <label>4</label>
    </ligand>
</feature>
<feature type="binding site" evidence="2">
    <location>
        <position position="46"/>
    </location>
    <ligand>
        <name>Mg(2+)</name>
        <dbReference type="ChEBI" id="CHEBI:18420"/>
        <label>1</label>
    </ligand>
</feature>
<keyword evidence="1 2" id="KW-0784">Thiamine biosynthesis</keyword>
<keyword evidence="2" id="KW-0067">ATP-binding</keyword>
<keyword evidence="2 5" id="KW-0808">Transferase</keyword>
<feature type="binding site" evidence="2">
    <location>
        <begin position="120"/>
        <end position="121"/>
    </location>
    <ligand>
        <name>ATP</name>
        <dbReference type="ChEBI" id="CHEBI:30616"/>
    </ligand>
</feature>
<dbReference type="InterPro" id="IPR036921">
    <property type="entry name" value="PurM-like_N_sf"/>
</dbReference>
<comment type="miscellaneous">
    <text evidence="2">Reaction mechanism of ThiL seems to utilize a direct, inline transfer of the gamma-phosphate of ATP to TMP rather than a phosphorylated enzyme intermediate.</text>
</comment>
<comment type="caution">
    <text evidence="2">Lacks conserved residue(s) required for the propagation of feature annotation.</text>
</comment>
<comment type="function">
    <text evidence="2">Catalyzes the ATP-dependent phosphorylation of thiamine-monophosphate (TMP) to form thiamine-pyrophosphate (TPP), the active form of vitamin B1.</text>
</comment>
<evidence type="ECO:0000313" key="6">
    <source>
        <dbReference type="Proteomes" id="UP001597128"/>
    </source>
</evidence>
<dbReference type="Proteomes" id="UP001597128">
    <property type="component" value="Unassembled WGS sequence"/>
</dbReference>
<feature type="domain" description="PurM-like N-terminal" evidence="3">
    <location>
        <begin position="27"/>
        <end position="135"/>
    </location>
</feature>
<dbReference type="PIRSF" id="PIRSF005303">
    <property type="entry name" value="Thiam_monoph_kin"/>
    <property type="match status" value="1"/>
</dbReference>
<reference evidence="6" key="1">
    <citation type="journal article" date="2019" name="Int. J. Syst. Evol. Microbiol.">
        <title>The Global Catalogue of Microorganisms (GCM) 10K type strain sequencing project: providing services to taxonomists for standard genome sequencing and annotation.</title>
        <authorList>
            <consortium name="The Broad Institute Genomics Platform"/>
            <consortium name="The Broad Institute Genome Sequencing Center for Infectious Disease"/>
            <person name="Wu L."/>
            <person name="Ma J."/>
        </authorList>
    </citation>
    <scope>NUCLEOTIDE SEQUENCE [LARGE SCALE GENOMIC DNA]</scope>
    <source>
        <strain evidence="6">CCUG 58412</strain>
    </source>
</reference>
<accession>A0ABW3F452</accession>
<feature type="binding site" evidence="2">
    <location>
        <position position="74"/>
    </location>
    <ligand>
        <name>Mg(2+)</name>
        <dbReference type="ChEBI" id="CHEBI:18420"/>
        <label>3</label>
    </ligand>
</feature>
<dbReference type="GO" id="GO:0009030">
    <property type="term" value="F:thiamine-phosphate kinase activity"/>
    <property type="evidence" value="ECO:0007669"/>
    <property type="project" value="UniProtKB-EC"/>
</dbReference>
<dbReference type="InterPro" id="IPR016188">
    <property type="entry name" value="PurM-like_N"/>
</dbReference>
<evidence type="ECO:0000313" key="5">
    <source>
        <dbReference type="EMBL" id="MFD0913206.1"/>
    </source>
</evidence>
<dbReference type="Gene3D" id="3.90.650.10">
    <property type="entry name" value="PurM-like C-terminal domain"/>
    <property type="match status" value="1"/>
</dbReference>
<organism evidence="5 6">
    <name type="scientific">Methylophilus luteus</name>
    <dbReference type="NCBI Taxonomy" id="640108"/>
    <lineage>
        <taxon>Bacteria</taxon>
        <taxon>Pseudomonadati</taxon>
        <taxon>Pseudomonadota</taxon>
        <taxon>Betaproteobacteria</taxon>
        <taxon>Nitrosomonadales</taxon>
        <taxon>Methylophilaceae</taxon>
        <taxon>Methylophilus</taxon>
    </lineage>
</organism>
<feature type="binding site" evidence="2">
    <location>
        <position position="121"/>
    </location>
    <ligand>
        <name>Mg(2+)</name>
        <dbReference type="ChEBI" id="CHEBI:18420"/>
        <label>1</label>
    </ligand>
</feature>
<feature type="binding site" evidence="2">
    <location>
        <position position="46"/>
    </location>
    <ligand>
        <name>Mg(2+)</name>
        <dbReference type="ChEBI" id="CHEBI:18420"/>
        <label>2</label>
    </ligand>
</feature>
<comment type="catalytic activity">
    <reaction evidence="2">
        <text>thiamine phosphate + ATP = thiamine diphosphate + ADP</text>
        <dbReference type="Rhea" id="RHEA:15913"/>
        <dbReference type="ChEBI" id="CHEBI:30616"/>
        <dbReference type="ChEBI" id="CHEBI:37575"/>
        <dbReference type="ChEBI" id="CHEBI:58937"/>
        <dbReference type="ChEBI" id="CHEBI:456216"/>
        <dbReference type="EC" id="2.7.4.16"/>
    </reaction>
</comment>
<dbReference type="EC" id="2.7.4.16" evidence="2"/>
<dbReference type="HAMAP" id="MF_02128">
    <property type="entry name" value="TMP_kinase"/>
    <property type="match status" value="1"/>
</dbReference>
<feature type="binding site" evidence="2">
    <location>
        <position position="316"/>
    </location>
    <ligand>
        <name>substrate</name>
    </ligand>
</feature>
<evidence type="ECO:0000259" key="4">
    <source>
        <dbReference type="Pfam" id="PF02769"/>
    </source>
</evidence>
<feature type="binding site" evidence="2">
    <location>
        <position position="145"/>
    </location>
    <ligand>
        <name>ATP</name>
        <dbReference type="ChEBI" id="CHEBI:30616"/>
    </ligand>
</feature>
<feature type="binding site" evidence="2">
    <location>
        <position position="29"/>
    </location>
    <ligand>
        <name>Mg(2+)</name>
        <dbReference type="ChEBI" id="CHEBI:18420"/>
        <label>4</label>
    </ligand>
</feature>
<keyword evidence="2" id="KW-0460">Magnesium</keyword>
<dbReference type="CDD" id="cd02194">
    <property type="entry name" value="ThiL"/>
    <property type="match status" value="1"/>
</dbReference>
<evidence type="ECO:0000256" key="1">
    <source>
        <dbReference type="ARBA" id="ARBA00022977"/>
    </source>
</evidence>
<dbReference type="InterPro" id="IPR036676">
    <property type="entry name" value="PurM-like_C_sf"/>
</dbReference>
<comment type="pathway">
    <text evidence="2">Cofactor biosynthesis; thiamine diphosphate biosynthesis; thiamine diphosphate from thiamine phosphate: step 1/1.</text>
</comment>
<comment type="caution">
    <text evidence="5">The sequence shown here is derived from an EMBL/GenBank/DDBJ whole genome shotgun (WGS) entry which is preliminary data.</text>
</comment>
<dbReference type="RefSeq" id="WP_379056483.1">
    <property type="nucleotide sequence ID" value="NZ_JBHTKB010000001.1"/>
</dbReference>
<comment type="similarity">
    <text evidence="2">Belongs to the thiamine-monophosphate kinase family.</text>
</comment>
<feature type="binding site" evidence="2">
    <location>
        <position position="261"/>
    </location>
    <ligand>
        <name>substrate</name>
    </ligand>
</feature>
<feature type="binding site" evidence="2">
    <location>
        <position position="44"/>
    </location>
    <ligand>
        <name>Mg(2+)</name>
        <dbReference type="ChEBI" id="CHEBI:18420"/>
        <label>4</label>
    </ligand>
</feature>
<dbReference type="Gene3D" id="3.30.1330.10">
    <property type="entry name" value="PurM-like, N-terminal domain"/>
    <property type="match status" value="1"/>
</dbReference>
<dbReference type="InterPro" id="IPR006283">
    <property type="entry name" value="ThiL-like"/>
</dbReference>
<dbReference type="EMBL" id="JBHTKB010000001">
    <property type="protein sequence ID" value="MFD0913206.1"/>
    <property type="molecule type" value="Genomic_DNA"/>
</dbReference>
<dbReference type="Pfam" id="PF02769">
    <property type="entry name" value="AIRS_C"/>
    <property type="match status" value="1"/>
</dbReference>
<feature type="binding site" evidence="2">
    <location>
        <position position="210"/>
    </location>
    <ligand>
        <name>Mg(2+)</name>
        <dbReference type="ChEBI" id="CHEBI:18420"/>
        <label>3</label>
    </ligand>
</feature>
<feature type="binding site" evidence="2">
    <location>
        <position position="29"/>
    </location>
    <ligand>
        <name>Mg(2+)</name>
        <dbReference type="ChEBI" id="CHEBI:18420"/>
        <label>3</label>
    </ligand>
</feature>
<evidence type="ECO:0000259" key="3">
    <source>
        <dbReference type="Pfam" id="PF00586"/>
    </source>
</evidence>
<feature type="binding site" evidence="2">
    <location>
        <position position="213"/>
    </location>
    <ligand>
        <name>Mg(2+)</name>
        <dbReference type="ChEBI" id="CHEBI:18420"/>
        <label>5</label>
    </ligand>
</feature>
<feature type="binding site" evidence="2">
    <location>
        <position position="74"/>
    </location>
    <ligand>
        <name>Mg(2+)</name>
        <dbReference type="ChEBI" id="CHEBI:18420"/>
        <label>2</label>
    </ligand>
</feature>
<sequence length="320" mass="33626">MAEFDLIAQYFTRPALAGASAADLGVGDDAALISVTAGHQLAISADMSVSGTHFFADADPYAIGWKAMAVNVSDMAAMGANPKWATLAIALPEIDAGWLSAFSQGLFACADSYAVSLIGGDTTRGPLNIAINIFGEVPLGKAIRRDRAQAGDDIWVSGTLGKAALWLQQRLGKLDLHAEDVAELAPAMHLPQPRVALGLALREIAHAALDISDGLLADLSHILQASAKGASLDWALLPKPQLRHSQLADSVIQQAVLTGGDDYELCFTAAPEQREQLLALAHTLALPLSRIGSVTQAPGLTVRHGETAIELSQKGYVHFD</sequence>
<dbReference type="SUPFAM" id="SSF55326">
    <property type="entry name" value="PurM N-terminal domain-like"/>
    <property type="match status" value="1"/>
</dbReference>
<feature type="binding site" evidence="2">
    <location>
        <position position="212"/>
    </location>
    <ligand>
        <name>ATP</name>
        <dbReference type="ChEBI" id="CHEBI:30616"/>
    </ligand>
</feature>
<keyword evidence="2" id="KW-0547">Nucleotide-binding</keyword>
<keyword evidence="2" id="KW-0479">Metal-binding</keyword>
<keyword evidence="6" id="KW-1185">Reference proteome</keyword>
<gene>
    <name evidence="2 5" type="primary">thiL</name>
    <name evidence="5" type="ORF">ACFQ1Z_06585</name>
</gene>